<evidence type="ECO:0000256" key="1">
    <source>
        <dbReference type="SAM" id="Phobius"/>
    </source>
</evidence>
<proteinExistence type="predicted"/>
<dbReference type="Gene3D" id="3.30.10.20">
    <property type="match status" value="1"/>
</dbReference>
<dbReference type="OrthoDB" id="9803895at2"/>
<evidence type="ECO:0000259" key="3">
    <source>
        <dbReference type="PROSITE" id="PS51178"/>
    </source>
</evidence>
<dbReference type="PROSITE" id="PS51178">
    <property type="entry name" value="PASTA"/>
    <property type="match status" value="1"/>
</dbReference>
<dbReference type="CDD" id="cd06577">
    <property type="entry name" value="PASTA_pknB"/>
    <property type="match status" value="3"/>
</dbReference>
<keyword evidence="5" id="KW-1185">Reference proteome</keyword>
<dbReference type="SMART" id="SM00740">
    <property type="entry name" value="PASTA"/>
    <property type="match status" value="3"/>
</dbReference>
<dbReference type="EMBL" id="QJKB01000025">
    <property type="protein sequence ID" value="PXX34904.1"/>
    <property type="molecule type" value="Genomic_DNA"/>
</dbReference>
<comment type="caution">
    <text evidence="4">The sequence shown here is derived from an EMBL/GenBank/DDBJ whole genome shotgun (WGS) entry which is preliminary data.</text>
</comment>
<feature type="transmembrane region" description="Helical" evidence="1">
    <location>
        <begin position="455"/>
        <end position="476"/>
    </location>
</feature>
<keyword evidence="2" id="KW-0732">Signal</keyword>
<evidence type="ECO:0000256" key="2">
    <source>
        <dbReference type="SAM" id="SignalP"/>
    </source>
</evidence>
<dbReference type="RefSeq" id="WP_110258420.1">
    <property type="nucleotide sequence ID" value="NZ_QJKB01000025.1"/>
</dbReference>
<keyword evidence="1" id="KW-0472">Membrane</keyword>
<dbReference type="Proteomes" id="UP000247792">
    <property type="component" value="Unassembled WGS sequence"/>
</dbReference>
<dbReference type="AlphaFoldDB" id="A0A318IQI9"/>
<protein>
    <submittedName>
        <fullName evidence="4">PASTA domain-containing protein</fullName>
    </submittedName>
</protein>
<organism evidence="4 5">
    <name type="scientific">Undibacterium pigrum</name>
    <dbReference type="NCBI Taxonomy" id="401470"/>
    <lineage>
        <taxon>Bacteria</taxon>
        <taxon>Pseudomonadati</taxon>
        <taxon>Pseudomonadota</taxon>
        <taxon>Betaproteobacteria</taxon>
        <taxon>Burkholderiales</taxon>
        <taxon>Oxalobacteraceae</taxon>
        <taxon>Undibacterium</taxon>
    </lineage>
</organism>
<reference evidence="4 5" key="1">
    <citation type="submission" date="2018-05" db="EMBL/GenBank/DDBJ databases">
        <title>Genomic Encyclopedia of Type Strains, Phase IV (KMG-IV): sequencing the most valuable type-strain genomes for metagenomic binning, comparative biology and taxonomic classification.</title>
        <authorList>
            <person name="Goeker M."/>
        </authorList>
    </citation>
    <scope>NUCLEOTIDE SEQUENCE [LARGE SCALE GENOMIC DNA]</scope>
    <source>
        <strain evidence="4 5">DSM 19792</strain>
    </source>
</reference>
<keyword evidence="1" id="KW-0812">Transmembrane</keyword>
<evidence type="ECO:0000313" key="4">
    <source>
        <dbReference type="EMBL" id="PXX34904.1"/>
    </source>
</evidence>
<evidence type="ECO:0000313" key="5">
    <source>
        <dbReference type="Proteomes" id="UP000247792"/>
    </source>
</evidence>
<name>A0A318IQI9_9BURK</name>
<accession>A0A318IQI9</accession>
<sequence>MSIRIKLVSVLLVAVSFFKQDAVAADLKRSDYVDNRYTGFILDSQGKCLRIGVDNEFRVSEPCPWFTVPYFVGDTIDDAKSKLIGEIGKSILSASKQPLNKQTLVNIDERTELDGKDIVLRQCYSNKKDQLDEASNNTAIGVLVGRRVPDLKGKTEAEADQLLVDGHFSKTVTYLENKGRPGGIIQDCADCGKVLPQYSNVAITVTKTVIPDLTKKTLAEAQAILNAEKLDKVFTLTDDGKDKPDDVKIEFQFPRPGEQLPVTKEGQKIYLVFPSRPPKVSLPDVTGDFHSAIEKLKKGGFPVAFGNLPMFEKWTVKAQDPVPGLVNAGSAVTLTVFPWICTPSVTVPSLRTSNFSSARQTLESGQLKIQQIASGKSVAEDDEVVGQFPVANEKVCPGTTVYAVTQVPGEPIYYFDIAVYLELTKLVLIQAGTPPCKACTFTEVEKIVYVPVHDYMIFFVTLIGSGLLGAAGMAMLPRRLRSRPLSDEGEDIALVSLLMLNKNPKFHVRPVLDWGVQTIGPNNHYE</sequence>
<dbReference type="InterPro" id="IPR005543">
    <property type="entry name" value="PASTA_dom"/>
</dbReference>
<feature type="domain" description="PASTA" evidence="3">
    <location>
        <begin position="204"/>
        <end position="275"/>
    </location>
</feature>
<feature type="chain" id="PRO_5016456760" evidence="2">
    <location>
        <begin position="25"/>
        <end position="526"/>
    </location>
</feature>
<keyword evidence="1" id="KW-1133">Transmembrane helix</keyword>
<feature type="signal peptide" evidence="2">
    <location>
        <begin position="1"/>
        <end position="24"/>
    </location>
</feature>
<gene>
    <name evidence="4" type="ORF">DFR42_1257</name>
</gene>